<dbReference type="PANTHER" id="PTHR43744">
    <property type="entry name" value="ABC TRANSPORTER PERMEASE PROTEIN MG189-RELATED-RELATED"/>
    <property type="match status" value="1"/>
</dbReference>
<name>A0A3Q9IBJ2_9BACL</name>
<dbReference type="Proteomes" id="UP000270678">
    <property type="component" value="Chromosome"/>
</dbReference>
<dbReference type="GO" id="GO:0005886">
    <property type="term" value="C:plasma membrane"/>
    <property type="evidence" value="ECO:0007669"/>
    <property type="project" value="UniProtKB-SubCell"/>
</dbReference>
<proteinExistence type="inferred from homology"/>
<feature type="transmembrane region" description="Helical" evidence="7">
    <location>
        <begin position="12"/>
        <end position="32"/>
    </location>
</feature>
<dbReference type="CDD" id="cd06261">
    <property type="entry name" value="TM_PBP2"/>
    <property type="match status" value="1"/>
</dbReference>
<keyword evidence="10" id="KW-1185">Reference proteome</keyword>
<feature type="transmembrane region" description="Helical" evidence="7">
    <location>
        <begin position="109"/>
        <end position="131"/>
    </location>
</feature>
<evidence type="ECO:0000256" key="2">
    <source>
        <dbReference type="ARBA" id="ARBA00022448"/>
    </source>
</evidence>
<evidence type="ECO:0000256" key="3">
    <source>
        <dbReference type="ARBA" id="ARBA00022475"/>
    </source>
</evidence>
<gene>
    <name evidence="9" type="ORF">EI981_22650</name>
</gene>
<keyword evidence="2 7" id="KW-0813">Transport</keyword>
<dbReference type="Pfam" id="PF00528">
    <property type="entry name" value="BPD_transp_1"/>
    <property type="match status" value="1"/>
</dbReference>
<dbReference type="GO" id="GO:0055085">
    <property type="term" value="P:transmembrane transport"/>
    <property type="evidence" value="ECO:0007669"/>
    <property type="project" value="InterPro"/>
</dbReference>
<dbReference type="RefSeq" id="WP_127002120.1">
    <property type="nucleotide sequence ID" value="NZ_CP034346.1"/>
</dbReference>
<evidence type="ECO:0000256" key="1">
    <source>
        <dbReference type="ARBA" id="ARBA00004651"/>
    </source>
</evidence>
<feature type="transmembrane region" description="Helical" evidence="7">
    <location>
        <begin position="143"/>
        <end position="166"/>
    </location>
</feature>
<keyword evidence="5 7" id="KW-1133">Transmembrane helix</keyword>
<reference evidence="10" key="1">
    <citation type="submission" date="2018-12" db="EMBL/GenBank/DDBJ databases">
        <title>Complete genome sequence of Paenibacillus sp. MBLB1234.</title>
        <authorList>
            <person name="Nam Y.-D."/>
            <person name="Kang J."/>
            <person name="Chung W.-H."/>
            <person name="Park Y.S."/>
        </authorList>
    </citation>
    <scope>NUCLEOTIDE SEQUENCE [LARGE SCALE GENOMIC DNA]</scope>
    <source>
        <strain evidence="10">MBLB1234</strain>
    </source>
</reference>
<dbReference type="Gene3D" id="1.10.3720.10">
    <property type="entry name" value="MetI-like"/>
    <property type="match status" value="1"/>
</dbReference>
<evidence type="ECO:0000256" key="6">
    <source>
        <dbReference type="ARBA" id="ARBA00023136"/>
    </source>
</evidence>
<dbReference type="InterPro" id="IPR000515">
    <property type="entry name" value="MetI-like"/>
</dbReference>
<evidence type="ECO:0000256" key="7">
    <source>
        <dbReference type="RuleBase" id="RU363032"/>
    </source>
</evidence>
<evidence type="ECO:0000256" key="5">
    <source>
        <dbReference type="ARBA" id="ARBA00022989"/>
    </source>
</evidence>
<dbReference type="InterPro" id="IPR035906">
    <property type="entry name" value="MetI-like_sf"/>
</dbReference>
<feature type="transmembrane region" description="Helical" evidence="7">
    <location>
        <begin position="245"/>
        <end position="266"/>
    </location>
</feature>
<dbReference type="PANTHER" id="PTHR43744:SF8">
    <property type="entry name" value="SN-GLYCEROL-3-PHOSPHATE TRANSPORT SYSTEM PERMEASE PROTEIN UGPE"/>
    <property type="match status" value="1"/>
</dbReference>
<feature type="transmembrane region" description="Helical" evidence="7">
    <location>
        <begin position="76"/>
        <end position="97"/>
    </location>
</feature>
<comment type="similarity">
    <text evidence="7">Belongs to the binding-protein-dependent transport system permease family.</text>
</comment>
<feature type="transmembrane region" description="Helical" evidence="7">
    <location>
        <begin position="187"/>
        <end position="212"/>
    </location>
</feature>
<comment type="subcellular location">
    <subcellularLocation>
        <location evidence="1 7">Cell membrane</location>
        <topology evidence="1 7">Multi-pass membrane protein</topology>
    </subcellularLocation>
</comment>
<keyword evidence="6 7" id="KW-0472">Membrane</keyword>
<dbReference type="OrthoDB" id="9771544at2"/>
<feature type="domain" description="ABC transmembrane type-1" evidence="8">
    <location>
        <begin position="72"/>
        <end position="266"/>
    </location>
</feature>
<dbReference type="KEGG" id="plut:EI981_22650"/>
<accession>A0A3Q9IBJ2</accession>
<dbReference type="EMBL" id="CP034346">
    <property type="protein sequence ID" value="AZS16982.1"/>
    <property type="molecule type" value="Genomic_DNA"/>
</dbReference>
<evidence type="ECO:0000259" key="8">
    <source>
        <dbReference type="PROSITE" id="PS50928"/>
    </source>
</evidence>
<evidence type="ECO:0000313" key="10">
    <source>
        <dbReference type="Proteomes" id="UP000270678"/>
    </source>
</evidence>
<dbReference type="PROSITE" id="PS50928">
    <property type="entry name" value="ABC_TM1"/>
    <property type="match status" value="1"/>
</dbReference>
<protein>
    <submittedName>
        <fullName evidence="9">Carbohydrate ABC transporter permease</fullName>
    </submittedName>
</protein>
<dbReference type="AlphaFoldDB" id="A0A3Q9IBJ2"/>
<sequence>MQTSLRKFNLSQWLALLILIAGSAIVLVPLLWTVSTSLKTPAEVFGNSFFPQKWIWSNYSDAVRAIPFFLFLRNTLIILVPVMIGTVFTGALCAYGFARFNFRGKQTLFLILLATMMLPSQVTLIPTFLLFKQVGLTNSFLPLILPAFFGGLGGGAFNIFLIRQFMRGIPRELDESAFVDGANRWQIFIRIMAPLSKAPLIAVSIFTFMGVWNDFQGPLIYLNSNEKYTLALGLSMFKGMYNVEWNMLMAATILIMLPALILFFIAQKYFIEGISISSAIKG</sequence>
<dbReference type="SUPFAM" id="SSF161098">
    <property type="entry name" value="MetI-like"/>
    <property type="match status" value="1"/>
</dbReference>
<keyword evidence="4 7" id="KW-0812">Transmembrane</keyword>
<evidence type="ECO:0000256" key="4">
    <source>
        <dbReference type="ARBA" id="ARBA00022692"/>
    </source>
</evidence>
<evidence type="ECO:0000313" key="9">
    <source>
        <dbReference type="EMBL" id="AZS16982.1"/>
    </source>
</evidence>
<organism evidence="9 10">
    <name type="scientific">Paenibacillus lutimineralis</name>
    <dbReference type="NCBI Taxonomy" id="2707005"/>
    <lineage>
        <taxon>Bacteria</taxon>
        <taxon>Bacillati</taxon>
        <taxon>Bacillota</taxon>
        <taxon>Bacilli</taxon>
        <taxon>Bacillales</taxon>
        <taxon>Paenibacillaceae</taxon>
        <taxon>Paenibacillus</taxon>
    </lineage>
</organism>
<keyword evidence="3" id="KW-1003">Cell membrane</keyword>